<evidence type="ECO:0000256" key="1">
    <source>
        <dbReference type="ARBA" id="ARBA00003416"/>
    </source>
</evidence>
<evidence type="ECO:0000313" key="11">
    <source>
        <dbReference type="Proteomes" id="UP000183868"/>
    </source>
</evidence>
<keyword evidence="7" id="KW-0472">Membrane</keyword>
<dbReference type="PaxDb" id="880073-Calab_0862"/>
<dbReference type="InParanoid" id="H1XUK0"/>
<feature type="compositionally biased region" description="Acidic residues" evidence="6">
    <location>
        <begin position="402"/>
        <end position="412"/>
    </location>
</feature>
<evidence type="ECO:0000256" key="2">
    <source>
        <dbReference type="ARBA" id="ARBA00009840"/>
    </source>
</evidence>
<keyword evidence="10" id="KW-1185">Reference proteome</keyword>
<evidence type="ECO:0000256" key="4">
    <source>
        <dbReference type="ARBA" id="ARBA00023172"/>
    </source>
</evidence>
<dbReference type="eggNOG" id="COG1322">
    <property type="taxonomic scope" value="Bacteria"/>
</dbReference>
<feature type="coiled-coil region" evidence="5">
    <location>
        <begin position="108"/>
        <end position="135"/>
    </location>
</feature>
<dbReference type="Pfam" id="PF02646">
    <property type="entry name" value="RmuC"/>
    <property type="match status" value="1"/>
</dbReference>
<evidence type="ECO:0000313" key="8">
    <source>
        <dbReference type="EMBL" id="APF16845.1"/>
    </source>
</evidence>
<gene>
    <name evidence="8" type="ORF">Cabys_94</name>
    <name evidence="9" type="ORF">Calab_0862</name>
</gene>
<dbReference type="PANTHER" id="PTHR30563">
    <property type="entry name" value="DNA RECOMBINATION PROTEIN RMUC"/>
    <property type="match status" value="1"/>
</dbReference>
<dbReference type="KEGG" id="caby:Cabys_94"/>
<dbReference type="FunCoup" id="H1XUK0">
    <property type="interactions" value="84"/>
</dbReference>
<feature type="transmembrane region" description="Helical" evidence="7">
    <location>
        <begin position="6"/>
        <end position="26"/>
    </location>
</feature>
<dbReference type="OrthoDB" id="370725at2"/>
<evidence type="ECO:0000256" key="3">
    <source>
        <dbReference type="ARBA" id="ARBA00023054"/>
    </source>
</evidence>
<dbReference type="PANTHER" id="PTHR30563:SF0">
    <property type="entry name" value="DNA RECOMBINATION PROTEIN RMUC"/>
    <property type="match status" value="1"/>
</dbReference>
<name>H1XUK0_CALAY</name>
<dbReference type="Proteomes" id="UP000183868">
    <property type="component" value="Chromosome"/>
</dbReference>
<keyword evidence="3 5" id="KW-0175">Coiled coil</keyword>
<evidence type="ECO:0000313" key="9">
    <source>
        <dbReference type="EMBL" id="EHO40499.1"/>
    </source>
</evidence>
<evidence type="ECO:0000256" key="6">
    <source>
        <dbReference type="SAM" id="MobiDB-lite"/>
    </source>
</evidence>
<evidence type="ECO:0000256" key="5">
    <source>
        <dbReference type="SAM" id="Coils"/>
    </source>
</evidence>
<organism evidence="9 10">
    <name type="scientific">Caldithrix abyssi DSM 13497</name>
    <dbReference type="NCBI Taxonomy" id="880073"/>
    <lineage>
        <taxon>Bacteria</taxon>
        <taxon>Pseudomonadati</taxon>
        <taxon>Calditrichota</taxon>
        <taxon>Calditrichia</taxon>
        <taxon>Calditrichales</taxon>
        <taxon>Calditrichaceae</taxon>
        <taxon>Caldithrix</taxon>
    </lineage>
</organism>
<dbReference type="AlphaFoldDB" id="H1XUK0"/>
<reference evidence="9 10" key="1">
    <citation type="submission" date="2011-09" db="EMBL/GenBank/DDBJ databases">
        <title>The permanent draft genome of Caldithrix abyssi DSM 13497.</title>
        <authorList>
            <consortium name="US DOE Joint Genome Institute (JGI-PGF)"/>
            <person name="Lucas S."/>
            <person name="Han J."/>
            <person name="Lapidus A."/>
            <person name="Bruce D."/>
            <person name="Goodwin L."/>
            <person name="Pitluck S."/>
            <person name="Peters L."/>
            <person name="Kyrpides N."/>
            <person name="Mavromatis K."/>
            <person name="Ivanova N."/>
            <person name="Mikhailova N."/>
            <person name="Chertkov O."/>
            <person name="Detter J.C."/>
            <person name="Tapia R."/>
            <person name="Han C."/>
            <person name="Land M."/>
            <person name="Hauser L."/>
            <person name="Markowitz V."/>
            <person name="Cheng J.-F."/>
            <person name="Hugenholtz P."/>
            <person name="Woyke T."/>
            <person name="Wu D."/>
            <person name="Spring S."/>
            <person name="Brambilla E."/>
            <person name="Klenk H.-P."/>
            <person name="Eisen J.A."/>
        </authorList>
    </citation>
    <scope>NUCLEOTIDE SEQUENCE [LARGE SCALE GENOMIC DNA]</scope>
    <source>
        <strain evidence="9 10">DSM 13497</strain>
    </source>
</reference>
<protein>
    <submittedName>
        <fullName evidence="8">DNA recombination protein RmuC</fullName>
    </submittedName>
    <submittedName>
        <fullName evidence="9">RmuC-domain protein</fullName>
    </submittedName>
</protein>
<evidence type="ECO:0000313" key="10">
    <source>
        <dbReference type="Proteomes" id="UP000004671"/>
    </source>
</evidence>
<evidence type="ECO:0000256" key="7">
    <source>
        <dbReference type="SAM" id="Phobius"/>
    </source>
</evidence>
<comment type="similarity">
    <text evidence="2">Belongs to the RmuC family.</text>
</comment>
<dbReference type="EMBL" id="CP018099">
    <property type="protein sequence ID" value="APF16845.1"/>
    <property type="molecule type" value="Genomic_DNA"/>
</dbReference>
<dbReference type="GO" id="GO:0006310">
    <property type="term" value="P:DNA recombination"/>
    <property type="evidence" value="ECO:0007669"/>
    <property type="project" value="UniProtKB-KW"/>
</dbReference>
<reference evidence="8 11" key="2">
    <citation type="submission" date="2016-11" db="EMBL/GenBank/DDBJ databases">
        <title>Genomic analysis of Caldithrix abyssi and proposal of a novel bacterial phylum Caldithrichaeota.</title>
        <authorList>
            <person name="Kublanov I."/>
            <person name="Sigalova O."/>
            <person name="Gavrilov S."/>
            <person name="Lebedinsky A."/>
            <person name="Ivanova N."/>
            <person name="Daum C."/>
            <person name="Reddy T."/>
            <person name="Klenk H.P."/>
            <person name="Goker M."/>
            <person name="Reva O."/>
            <person name="Miroshnichenko M."/>
            <person name="Kyprides N."/>
            <person name="Woyke T."/>
            <person name="Gelfand M."/>
        </authorList>
    </citation>
    <scope>NUCLEOTIDE SEQUENCE [LARGE SCALE GENOMIC DNA]</scope>
    <source>
        <strain evidence="8 11">LF13</strain>
    </source>
</reference>
<sequence length="412" mass="47913" precursor="true">MTLALTLIVGFSLGLIIGLGLMYFFMSRQQKTAEQLAREFHEKSEQQKLQELERIIAHMRDSFGNLSMKALRESSEQFLKLANEVLKDQSRLGEEKLDGKKKLIDQTLGQMKEELSKVENMIKQIENERKQSFGQLSQQLKQSVEQSQRLQEITNQLSAALSHSQVRGQWGERMAEDVLRLAGFREGINYLKQSRVQDARSRPDFTFLLPQNLKVNMDVKFPLTNYLNYLNAENEQEKERYKTLFLRDVRARIKEVTTRDYINPADHTVDYVIVFIPNEQVYAFINEHDISILDEALRNKVILCSPITLYAVLAVIRQAVDNFRLEQTAANILSLLKDFSKQWERFKEAMQKMGKKIDDAKNEYTKLVTTRTTQLERPLRKIENVRLPEQLQSGDAPLLPEPENDEREENGL</sequence>
<proteinExistence type="inferred from homology"/>
<feature type="coiled-coil region" evidence="5">
    <location>
        <begin position="26"/>
        <end position="62"/>
    </location>
</feature>
<accession>H1XUK0</accession>
<dbReference type="EMBL" id="CM001402">
    <property type="protein sequence ID" value="EHO40499.1"/>
    <property type="molecule type" value="Genomic_DNA"/>
</dbReference>
<keyword evidence="4" id="KW-0233">DNA recombination</keyword>
<dbReference type="InterPro" id="IPR003798">
    <property type="entry name" value="DNA_recombination_RmuC"/>
</dbReference>
<dbReference type="Proteomes" id="UP000004671">
    <property type="component" value="Chromosome"/>
</dbReference>
<feature type="region of interest" description="Disordered" evidence="6">
    <location>
        <begin position="384"/>
        <end position="412"/>
    </location>
</feature>
<keyword evidence="7" id="KW-1133">Transmembrane helix</keyword>
<dbReference type="HOGENOM" id="CLU_024057_1_1_0"/>
<comment type="function">
    <text evidence="1">Involved in DNA recombination.</text>
</comment>
<keyword evidence="7" id="KW-0812">Transmembrane</keyword>
<dbReference type="RefSeq" id="WP_006927496.1">
    <property type="nucleotide sequence ID" value="NZ_CM001402.1"/>
</dbReference>